<dbReference type="PANTHER" id="PTHR33376:SF15">
    <property type="entry name" value="BLL6794 PROTEIN"/>
    <property type="match status" value="1"/>
</dbReference>
<dbReference type="AlphaFoldDB" id="A0AAU9F0E2"/>
<dbReference type="InterPro" id="IPR038404">
    <property type="entry name" value="TRAP_DctP_sf"/>
</dbReference>
<dbReference type="Pfam" id="PF03480">
    <property type="entry name" value="DctP"/>
    <property type="match status" value="1"/>
</dbReference>
<keyword evidence="3" id="KW-1185">Reference proteome</keyword>
<gene>
    <name evidence="2" type="ORF">FAK_17380</name>
</gene>
<name>A0AAU9F0E2_9BACT</name>
<dbReference type="Proteomes" id="UP001366166">
    <property type="component" value="Chromosome"/>
</dbReference>
<organism evidence="2 3">
    <name type="scientific">Desulfoferula mesophila</name>
    <dbReference type="NCBI Taxonomy" id="3058419"/>
    <lineage>
        <taxon>Bacteria</taxon>
        <taxon>Pseudomonadati</taxon>
        <taxon>Thermodesulfobacteriota</taxon>
        <taxon>Desulfarculia</taxon>
        <taxon>Desulfarculales</taxon>
        <taxon>Desulfarculaceae</taxon>
        <taxon>Desulfoferula</taxon>
    </lineage>
</organism>
<dbReference type="NCBIfam" id="NF037995">
    <property type="entry name" value="TRAP_S1"/>
    <property type="match status" value="1"/>
</dbReference>
<dbReference type="Gene3D" id="3.40.190.170">
    <property type="entry name" value="Bacterial extracellular solute-binding protein, family 7"/>
    <property type="match status" value="1"/>
</dbReference>
<sequence>MRSKSLAILATLLLLVFGTATLASAMNIRLNIVYGPKHPLAKGVFKNWAEQVKKVTDGRVKVTIFYASALAKITQVFDATVSGQIDAGLSCPTYAQDRFPLSGILDQPMVATSSAEANSAALWKLYEKYPAMQKEYEKVKVLWFYTNPAFQLHFTKRDVRNLEELKGAIVSAGGSAALQMLKALGANPEALPMPEVFLALQKGVVEGCFLPYPPLRPRRMTDILTTHTVGDFSATGFYVIMNQKKWNSISPTDQKAIMQVSGLAAAKMSGRDFDQAQERDVAWMKKKGDKFFVLDPTERAKWMARVKPLRDAWVKDLEAKGLPAQAVLDDALKMLNK</sequence>
<evidence type="ECO:0000256" key="1">
    <source>
        <dbReference type="ARBA" id="ARBA00022729"/>
    </source>
</evidence>
<dbReference type="GO" id="GO:0055085">
    <property type="term" value="P:transmembrane transport"/>
    <property type="evidence" value="ECO:0007669"/>
    <property type="project" value="InterPro"/>
</dbReference>
<evidence type="ECO:0000313" key="3">
    <source>
        <dbReference type="Proteomes" id="UP001366166"/>
    </source>
</evidence>
<keyword evidence="1" id="KW-0732">Signal</keyword>
<evidence type="ECO:0000313" key="2">
    <source>
        <dbReference type="EMBL" id="BEQ14672.1"/>
    </source>
</evidence>
<dbReference type="InterPro" id="IPR018389">
    <property type="entry name" value="DctP_fam"/>
</dbReference>
<reference evidence="3" key="1">
    <citation type="journal article" date="2023" name="Arch. Microbiol.">
        <title>Desulfoferula mesophilus gen. nov. sp. nov., a mesophilic sulfate-reducing bacterium isolated from a brackish lake sediment.</title>
        <authorList>
            <person name="Watanabe T."/>
            <person name="Yabe T."/>
            <person name="Tsuji J.M."/>
            <person name="Fukui M."/>
        </authorList>
    </citation>
    <scope>NUCLEOTIDE SEQUENCE [LARGE SCALE GENOMIC DNA]</scope>
    <source>
        <strain evidence="3">12FAK</strain>
    </source>
</reference>
<dbReference type="PANTHER" id="PTHR33376">
    <property type="match status" value="1"/>
</dbReference>
<dbReference type="CDD" id="cd13665">
    <property type="entry name" value="PBP2_TRAP_Dctp3_4"/>
    <property type="match status" value="1"/>
</dbReference>
<dbReference type="EMBL" id="AP028679">
    <property type="protein sequence ID" value="BEQ14672.1"/>
    <property type="molecule type" value="Genomic_DNA"/>
</dbReference>
<dbReference type="RefSeq" id="WP_338606375.1">
    <property type="nucleotide sequence ID" value="NZ_AP028679.1"/>
</dbReference>
<protein>
    <submittedName>
        <fullName evidence="2">Solute-binding periplasmic protein</fullName>
    </submittedName>
</protein>
<accession>A0AAU9F0E2</accession>
<dbReference type="KEGG" id="dmp:FAK_17380"/>
<proteinExistence type="predicted"/>